<dbReference type="GO" id="GO:0006357">
    <property type="term" value="P:regulation of transcription by RNA polymerase II"/>
    <property type="evidence" value="ECO:0007669"/>
    <property type="project" value="TreeGrafter"/>
</dbReference>
<accession>B4MZY4</accession>
<dbReference type="InterPro" id="IPR007747">
    <property type="entry name" value="Menin"/>
</dbReference>
<dbReference type="HOGENOM" id="CLU_018646_0_0_1"/>
<dbReference type="GO" id="GO:0009651">
    <property type="term" value="P:response to salt stress"/>
    <property type="evidence" value="ECO:0007669"/>
    <property type="project" value="EnsemblMetazoa"/>
</dbReference>
<dbReference type="PhylomeDB" id="B4MZY4"/>
<dbReference type="GO" id="GO:0031571">
    <property type="term" value="P:mitotic G1 DNA damage checkpoint signaling"/>
    <property type="evidence" value="ECO:0007669"/>
    <property type="project" value="EnsemblMetazoa"/>
</dbReference>
<evidence type="ECO:0000256" key="1">
    <source>
        <dbReference type="ARBA" id="ARBA00004123"/>
    </source>
</evidence>
<reference evidence="11 12" key="1">
    <citation type="journal article" date="2007" name="Nature">
        <title>Evolution of genes and genomes on the Drosophila phylogeny.</title>
        <authorList>
            <consortium name="Drosophila 12 Genomes Consortium"/>
            <person name="Clark A.G."/>
            <person name="Eisen M.B."/>
            <person name="Smith D.R."/>
            <person name="Bergman C.M."/>
            <person name="Oliver B."/>
            <person name="Markow T.A."/>
            <person name="Kaufman T.C."/>
            <person name="Kellis M."/>
            <person name="Gelbart W."/>
            <person name="Iyer V.N."/>
            <person name="Pollard D.A."/>
            <person name="Sackton T.B."/>
            <person name="Larracuente A.M."/>
            <person name="Singh N.D."/>
            <person name="Abad J.P."/>
            <person name="Abt D.N."/>
            <person name="Adryan B."/>
            <person name="Aguade M."/>
            <person name="Akashi H."/>
            <person name="Anderson W.W."/>
            <person name="Aquadro C.F."/>
            <person name="Ardell D.H."/>
            <person name="Arguello R."/>
            <person name="Artieri C.G."/>
            <person name="Barbash D.A."/>
            <person name="Barker D."/>
            <person name="Barsanti P."/>
            <person name="Batterham P."/>
            <person name="Batzoglou S."/>
            <person name="Begun D."/>
            <person name="Bhutkar A."/>
            <person name="Blanco E."/>
            <person name="Bosak S.A."/>
            <person name="Bradley R.K."/>
            <person name="Brand A.D."/>
            <person name="Brent M.R."/>
            <person name="Brooks A.N."/>
            <person name="Brown R.H."/>
            <person name="Butlin R.K."/>
            <person name="Caggese C."/>
            <person name="Calvi B.R."/>
            <person name="Bernardo de Carvalho A."/>
            <person name="Caspi A."/>
            <person name="Castrezana S."/>
            <person name="Celniker S.E."/>
            <person name="Chang J.L."/>
            <person name="Chapple C."/>
            <person name="Chatterji S."/>
            <person name="Chinwalla A."/>
            <person name="Civetta A."/>
            <person name="Clifton S.W."/>
            <person name="Comeron J.M."/>
            <person name="Costello J.C."/>
            <person name="Coyne J.A."/>
            <person name="Daub J."/>
            <person name="David R.G."/>
            <person name="Delcher A.L."/>
            <person name="Delehaunty K."/>
            <person name="Do C.B."/>
            <person name="Ebling H."/>
            <person name="Edwards K."/>
            <person name="Eickbush T."/>
            <person name="Evans J.D."/>
            <person name="Filipski A."/>
            <person name="Findeiss S."/>
            <person name="Freyhult E."/>
            <person name="Fulton L."/>
            <person name="Fulton R."/>
            <person name="Garcia A.C."/>
            <person name="Gardiner A."/>
            <person name="Garfield D.A."/>
            <person name="Garvin B.E."/>
            <person name="Gibson G."/>
            <person name="Gilbert D."/>
            <person name="Gnerre S."/>
            <person name="Godfrey J."/>
            <person name="Good R."/>
            <person name="Gotea V."/>
            <person name="Gravely B."/>
            <person name="Greenberg A.J."/>
            <person name="Griffiths-Jones S."/>
            <person name="Gross S."/>
            <person name="Guigo R."/>
            <person name="Gustafson E.A."/>
            <person name="Haerty W."/>
            <person name="Hahn M.W."/>
            <person name="Halligan D.L."/>
            <person name="Halpern A.L."/>
            <person name="Halter G.M."/>
            <person name="Han M.V."/>
            <person name="Heger A."/>
            <person name="Hillier L."/>
            <person name="Hinrichs A.S."/>
            <person name="Holmes I."/>
            <person name="Hoskins R.A."/>
            <person name="Hubisz M.J."/>
            <person name="Hultmark D."/>
            <person name="Huntley M.A."/>
            <person name="Jaffe D.B."/>
            <person name="Jagadeeshan S."/>
            <person name="Jeck W.R."/>
            <person name="Johnson J."/>
            <person name="Jones C.D."/>
            <person name="Jordan W.C."/>
            <person name="Karpen G.H."/>
            <person name="Kataoka E."/>
            <person name="Keightley P.D."/>
            <person name="Kheradpour P."/>
            <person name="Kirkness E.F."/>
            <person name="Koerich L.B."/>
            <person name="Kristiansen K."/>
            <person name="Kudrna D."/>
            <person name="Kulathinal R.J."/>
            <person name="Kumar S."/>
            <person name="Kwok R."/>
            <person name="Lander E."/>
            <person name="Langley C.H."/>
            <person name="Lapoint R."/>
            <person name="Lazzaro B.P."/>
            <person name="Lee S.J."/>
            <person name="Levesque L."/>
            <person name="Li R."/>
            <person name="Lin C.F."/>
            <person name="Lin M.F."/>
            <person name="Lindblad-Toh K."/>
            <person name="Llopart A."/>
            <person name="Long M."/>
            <person name="Low L."/>
            <person name="Lozovsky E."/>
            <person name="Lu J."/>
            <person name="Luo M."/>
            <person name="Machado C.A."/>
            <person name="Makalowski W."/>
            <person name="Marzo M."/>
            <person name="Matsuda M."/>
            <person name="Matzkin L."/>
            <person name="McAllister B."/>
            <person name="McBride C.S."/>
            <person name="McKernan B."/>
            <person name="McKernan K."/>
            <person name="Mendez-Lago M."/>
            <person name="Minx P."/>
            <person name="Mollenhauer M.U."/>
            <person name="Montooth K."/>
            <person name="Mount S.M."/>
            <person name="Mu X."/>
            <person name="Myers E."/>
            <person name="Negre B."/>
            <person name="Newfeld S."/>
            <person name="Nielsen R."/>
            <person name="Noor M.A."/>
            <person name="O'Grady P."/>
            <person name="Pachter L."/>
            <person name="Papaceit M."/>
            <person name="Parisi M.J."/>
            <person name="Parisi M."/>
            <person name="Parts L."/>
            <person name="Pedersen J.S."/>
            <person name="Pesole G."/>
            <person name="Phillippy A.M."/>
            <person name="Ponting C.P."/>
            <person name="Pop M."/>
            <person name="Porcelli D."/>
            <person name="Powell J.R."/>
            <person name="Prohaska S."/>
            <person name="Pruitt K."/>
            <person name="Puig M."/>
            <person name="Quesneville H."/>
            <person name="Ram K.R."/>
            <person name="Rand D."/>
            <person name="Rasmussen M.D."/>
            <person name="Reed L.K."/>
            <person name="Reenan R."/>
            <person name="Reily A."/>
            <person name="Remington K.A."/>
            <person name="Rieger T.T."/>
            <person name="Ritchie M.G."/>
            <person name="Robin C."/>
            <person name="Rogers Y.H."/>
            <person name="Rohde C."/>
            <person name="Rozas J."/>
            <person name="Rubenfield M.J."/>
            <person name="Ruiz A."/>
            <person name="Russo S."/>
            <person name="Salzberg S.L."/>
            <person name="Sanchez-Gracia A."/>
            <person name="Saranga D.J."/>
            <person name="Sato H."/>
            <person name="Schaeffer S.W."/>
            <person name="Schatz M.C."/>
            <person name="Schlenke T."/>
            <person name="Schwartz R."/>
            <person name="Segarra C."/>
            <person name="Singh R.S."/>
            <person name="Sirot L."/>
            <person name="Sirota M."/>
            <person name="Sisneros N.B."/>
            <person name="Smith C.D."/>
            <person name="Smith T.F."/>
            <person name="Spieth J."/>
            <person name="Stage D.E."/>
            <person name="Stark A."/>
            <person name="Stephan W."/>
            <person name="Strausberg R.L."/>
            <person name="Strempel S."/>
            <person name="Sturgill D."/>
            <person name="Sutton G."/>
            <person name="Sutton G.G."/>
            <person name="Tao W."/>
            <person name="Teichmann S."/>
            <person name="Tobari Y.N."/>
            <person name="Tomimura Y."/>
            <person name="Tsolas J.M."/>
            <person name="Valente V.L."/>
            <person name="Venter E."/>
            <person name="Venter J.C."/>
            <person name="Vicario S."/>
            <person name="Vieira F.G."/>
            <person name="Vilella A.J."/>
            <person name="Villasante A."/>
            <person name="Walenz B."/>
            <person name="Wang J."/>
            <person name="Wasserman M."/>
            <person name="Watts T."/>
            <person name="Wilson D."/>
            <person name="Wilson R.K."/>
            <person name="Wing R.A."/>
            <person name="Wolfner M.F."/>
            <person name="Wong A."/>
            <person name="Wong G.K."/>
            <person name="Wu C.I."/>
            <person name="Wu G."/>
            <person name="Yamamoto D."/>
            <person name="Yang H.P."/>
            <person name="Yang S.P."/>
            <person name="Yorke J.A."/>
            <person name="Yoshida K."/>
            <person name="Zdobnov E."/>
            <person name="Zhang P."/>
            <person name="Zhang Y."/>
            <person name="Zimin A.V."/>
            <person name="Baldwin J."/>
            <person name="Abdouelleil A."/>
            <person name="Abdulkadir J."/>
            <person name="Abebe A."/>
            <person name="Abera B."/>
            <person name="Abreu J."/>
            <person name="Acer S.C."/>
            <person name="Aftuck L."/>
            <person name="Alexander A."/>
            <person name="An P."/>
            <person name="Anderson E."/>
            <person name="Anderson S."/>
            <person name="Arachi H."/>
            <person name="Azer M."/>
            <person name="Bachantsang P."/>
            <person name="Barry A."/>
            <person name="Bayul T."/>
            <person name="Berlin A."/>
            <person name="Bessette D."/>
            <person name="Bloom T."/>
            <person name="Blye J."/>
            <person name="Boguslavskiy L."/>
            <person name="Bonnet C."/>
            <person name="Boukhgalter B."/>
            <person name="Bourzgui I."/>
            <person name="Brown A."/>
            <person name="Cahill P."/>
            <person name="Channer S."/>
            <person name="Cheshatsang Y."/>
            <person name="Chuda L."/>
            <person name="Citroen M."/>
            <person name="Collymore A."/>
            <person name="Cooke P."/>
            <person name="Costello M."/>
            <person name="D'Aco K."/>
            <person name="Daza R."/>
            <person name="De Haan G."/>
            <person name="DeGray S."/>
            <person name="DeMaso C."/>
            <person name="Dhargay N."/>
            <person name="Dooley K."/>
            <person name="Dooley E."/>
            <person name="Doricent M."/>
            <person name="Dorje P."/>
            <person name="Dorjee K."/>
            <person name="Dupes A."/>
            <person name="Elong R."/>
            <person name="Falk J."/>
            <person name="Farina A."/>
            <person name="Faro S."/>
            <person name="Ferguson D."/>
            <person name="Fisher S."/>
            <person name="Foley C.D."/>
            <person name="Franke A."/>
            <person name="Friedrich D."/>
            <person name="Gadbois L."/>
            <person name="Gearin G."/>
            <person name="Gearin C.R."/>
            <person name="Giannoukos G."/>
            <person name="Goode T."/>
            <person name="Graham J."/>
            <person name="Grandbois E."/>
            <person name="Grewal S."/>
            <person name="Gyaltsen K."/>
            <person name="Hafez N."/>
            <person name="Hagos B."/>
            <person name="Hall J."/>
            <person name="Henson C."/>
            <person name="Hollinger A."/>
            <person name="Honan T."/>
            <person name="Huard M.D."/>
            <person name="Hughes L."/>
            <person name="Hurhula B."/>
            <person name="Husby M.E."/>
            <person name="Kamat A."/>
            <person name="Kanga B."/>
            <person name="Kashin S."/>
            <person name="Khazanovich D."/>
            <person name="Kisner P."/>
            <person name="Lance K."/>
            <person name="Lara M."/>
            <person name="Lee W."/>
            <person name="Lennon N."/>
            <person name="Letendre F."/>
            <person name="LeVine R."/>
            <person name="Lipovsky A."/>
            <person name="Liu X."/>
            <person name="Liu J."/>
            <person name="Liu S."/>
            <person name="Lokyitsang T."/>
            <person name="Lokyitsang Y."/>
            <person name="Lubonja R."/>
            <person name="Lui A."/>
            <person name="MacDonald P."/>
            <person name="Magnisalis V."/>
            <person name="Maru K."/>
            <person name="Matthews C."/>
            <person name="McCusker W."/>
            <person name="McDonough S."/>
            <person name="Mehta T."/>
            <person name="Meldrim J."/>
            <person name="Meneus L."/>
            <person name="Mihai O."/>
            <person name="Mihalev A."/>
            <person name="Mihova T."/>
            <person name="Mittelman R."/>
            <person name="Mlenga V."/>
            <person name="Montmayeur A."/>
            <person name="Mulrain L."/>
            <person name="Navidi A."/>
            <person name="Naylor J."/>
            <person name="Negash T."/>
            <person name="Nguyen T."/>
            <person name="Nguyen N."/>
            <person name="Nicol R."/>
            <person name="Norbu C."/>
            <person name="Norbu N."/>
            <person name="Novod N."/>
            <person name="O'Neill B."/>
            <person name="Osman S."/>
            <person name="Markiewicz E."/>
            <person name="Oyono O.L."/>
            <person name="Patti C."/>
            <person name="Phunkhang P."/>
            <person name="Pierre F."/>
            <person name="Priest M."/>
            <person name="Raghuraman S."/>
            <person name="Rege F."/>
            <person name="Reyes R."/>
            <person name="Rise C."/>
            <person name="Rogov P."/>
            <person name="Ross K."/>
            <person name="Ryan E."/>
            <person name="Settipalli S."/>
            <person name="Shea T."/>
            <person name="Sherpa N."/>
            <person name="Shi L."/>
            <person name="Shih D."/>
            <person name="Sparrow T."/>
            <person name="Spaulding J."/>
            <person name="Stalker J."/>
            <person name="Stange-Thomann N."/>
            <person name="Stavropoulos S."/>
            <person name="Stone C."/>
            <person name="Strader C."/>
            <person name="Tesfaye S."/>
            <person name="Thomson T."/>
            <person name="Thoulutsang Y."/>
            <person name="Thoulutsang D."/>
            <person name="Topham K."/>
            <person name="Topping I."/>
            <person name="Tsamla T."/>
            <person name="Vassiliev H."/>
            <person name="Vo A."/>
            <person name="Wangchuk T."/>
            <person name="Wangdi T."/>
            <person name="Weiand M."/>
            <person name="Wilkinson J."/>
            <person name="Wilson A."/>
            <person name="Yadav S."/>
            <person name="Young G."/>
            <person name="Yu Q."/>
            <person name="Zembek L."/>
            <person name="Zhong D."/>
            <person name="Zimmer A."/>
            <person name="Zwirko Z."/>
            <person name="Jaffe D.B."/>
            <person name="Alvarez P."/>
            <person name="Brockman W."/>
            <person name="Butler J."/>
            <person name="Chin C."/>
            <person name="Gnerre S."/>
            <person name="Grabherr M."/>
            <person name="Kleber M."/>
            <person name="Mauceli E."/>
            <person name="MacCallum I."/>
        </authorList>
    </citation>
    <scope>NUCLEOTIDE SEQUENCE [LARGE SCALE GENOMIC DNA]</scope>
    <source>
        <strain evidence="12">Tucson 14030-0811.24</strain>
    </source>
</reference>
<dbReference type="GO" id="GO:0006979">
    <property type="term" value="P:response to oxidative stress"/>
    <property type="evidence" value="ECO:0007669"/>
    <property type="project" value="EnsemblMetazoa"/>
</dbReference>
<dbReference type="GO" id="GO:0009408">
    <property type="term" value="P:response to heat"/>
    <property type="evidence" value="ECO:0007669"/>
    <property type="project" value="EnsemblMetazoa"/>
</dbReference>
<keyword evidence="7" id="KW-0238">DNA-binding</keyword>
<feature type="region of interest" description="Disordered" evidence="10">
    <location>
        <begin position="738"/>
        <end position="789"/>
    </location>
</feature>
<dbReference type="GO" id="GO:0000785">
    <property type="term" value="C:chromatin"/>
    <property type="evidence" value="ECO:0007669"/>
    <property type="project" value="TreeGrafter"/>
</dbReference>
<dbReference type="GO" id="GO:0003682">
    <property type="term" value="F:chromatin binding"/>
    <property type="evidence" value="ECO:0007669"/>
    <property type="project" value="TreeGrafter"/>
</dbReference>
<dbReference type="STRING" id="7260.B4MZY4"/>
<keyword evidence="3" id="KW-0678">Repressor</keyword>
<evidence type="ECO:0000256" key="7">
    <source>
        <dbReference type="ARBA" id="ARBA00023125"/>
    </source>
</evidence>
<dbReference type="GO" id="GO:0006289">
    <property type="term" value="P:nucleotide-excision repair"/>
    <property type="evidence" value="ECO:0007669"/>
    <property type="project" value="EnsemblMetazoa"/>
</dbReference>
<keyword evidence="12" id="KW-1185">Reference proteome</keyword>
<dbReference type="eggNOG" id="ENOG502QUYK">
    <property type="taxonomic scope" value="Eukaryota"/>
</dbReference>
<feature type="region of interest" description="Disordered" evidence="10">
    <location>
        <begin position="570"/>
        <end position="643"/>
    </location>
</feature>
<evidence type="ECO:0000256" key="2">
    <source>
        <dbReference type="ARBA" id="ARBA00021162"/>
    </source>
</evidence>
<dbReference type="GO" id="GO:0046329">
    <property type="term" value="P:negative regulation of JNK cascade"/>
    <property type="evidence" value="ECO:0007669"/>
    <property type="project" value="EnsemblMetazoa"/>
</dbReference>
<dbReference type="GO" id="GO:0006338">
    <property type="term" value="P:chromatin remodeling"/>
    <property type="evidence" value="ECO:0007669"/>
    <property type="project" value="EnsemblMetazoa"/>
</dbReference>
<evidence type="ECO:0000256" key="3">
    <source>
        <dbReference type="ARBA" id="ARBA00022491"/>
    </source>
</evidence>
<dbReference type="GO" id="GO:0008340">
    <property type="term" value="P:determination of adult lifespan"/>
    <property type="evidence" value="ECO:0007669"/>
    <property type="project" value="EnsemblMetazoa"/>
</dbReference>
<comment type="subcellular location">
    <subcellularLocation>
        <location evidence="1">Nucleus</location>
    </subcellularLocation>
</comment>
<dbReference type="GO" id="GO:0048728">
    <property type="term" value="P:proboscis development"/>
    <property type="evidence" value="ECO:0007669"/>
    <property type="project" value="EnsemblMetazoa"/>
</dbReference>
<dbReference type="GO" id="GO:0046330">
    <property type="term" value="P:positive regulation of JNK cascade"/>
    <property type="evidence" value="ECO:0007669"/>
    <property type="project" value="EnsemblMetazoa"/>
</dbReference>
<evidence type="ECO:0000256" key="9">
    <source>
        <dbReference type="ARBA" id="ARBA00023242"/>
    </source>
</evidence>
<feature type="compositionally biased region" description="Low complexity" evidence="10">
    <location>
        <begin position="601"/>
        <end position="635"/>
    </location>
</feature>
<dbReference type="GO" id="GO:0010212">
    <property type="term" value="P:response to ionizing radiation"/>
    <property type="evidence" value="ECO:0007669"/>
    <property type="project" value="EnsemblMetazoa"/>
</dbReference>
<dbReference type="Proteomes" id="UP000007798">
    <property type="component" value="Unassembled WGS sequence"/>
</dbReference>
<dbReference type="PANTHER" id="PTHR12693:SF3">
    <property type="entry name" value="MENIN"/>
    <property type="match status" value="1"/>
</dbReference>
<evidence type="ECO:0000313" key="11">
    <source>
        <dbReference type="EMBL" id="EDW77919.1"/>
    </source>
</evidence>
<keyword evidence="4" id="KW-0597">Phosphoprotein</keyword>
<dbReference type="KEGG" id="dwi:6644223"/>
<dbReference type="GO" id="GO:0008285">
    <property type="term" value="P:negative regulation of cell population proliferation"/>
    <property type="evidence" value="ECO:0007669"/>
    <property type="project" value="TreeGrafter"/>
</dbReference>
<dbReference type="AlphaFoldDB" id="B4MZY4"/>
<dbReference type="GO" id="GO:0000976">
    <property type="term" value="F:transcription cis-regulatory region binding"/>
    <property type="evidence" value="ECO:0007669"/>
    <property type="project" value="TreeGrafter"/>
</dbReference>
<feature type="compositionally biased region" description="Polar residues" evidence="10">
    <location>
        <begin position="571"/>
        <end position="585"/>
    </location>
</feature>
<name>B4MZY4_DROWI</name>
<evidence type="ECO:0000256" key="5">
    <source>
        <dbReference type="ARBA" id="ARBA00022853"/>
    </source>
</evidence>
<evidence type="ECO:0000256" key="6">
    <source>
        <dbReference type="ARBA" id="ARBA00023015"/>
    </source>
</evidence>
<dbReference type="OMA" id="NSLTCNR"/>
<dbReference type="GO" id="GO:0036297">
    <property type="term" value="P:interstrand cross-link repair"/>
    <property type="evidence" value="ECO:0007669"/>
    <property type="project" value="EnsemblMetazoa"/>
</dbReference>
<dbReference type="SMR" id="B4MZY4"/>
<evidence type="ECO:0000256" key="4">
    <source>
        <dbReference type="ARBA" id="ARBA00022553"/>
    </source>
</evidence>
<keyword evidence="8" id="KW-0804">Transcription</keyword>
<evidence type="ECO:0000313" key="12">
    <source>
        <dbReference type="Proteomes" id="UP000007798"/>
    </source>
</evidence>
<dbReference type="PANTHER" id="PTHR12693">
    <property type="entry name" value="MENIN"/>
    <property type="match status" value="1"/>
</dbReference>
<dbReference type="Pfam" id="PF05053">
    <property type="entry name" value="Menin"/>
    <property type="match status" value="1"/>
</dbReference>
<evidence type="ECO:0000256" key="10">
    <source>
        <dbReference type="SAM" id="MobiDB-lite"/>
    </source>
</evidence>
<dbReference type="EMBL" id="CH963920">
    <property type="protein sequence ID" value="EDW77919.1"/>
    <property type="molecule type" value="Genomic_DNA"/>
</dbReference>
<dbReference type="FunCoup" id="B4MZY4">
    <property type="interactions" value="1975"/>
</dbReference>
<dbReference type="InParanoid" id="B4MZY4"/>
<dbReference type="GO" id="GO:0046529">
    <property type="term" value="P:imaginal disc fusion, thorax closure"/>
    <property type="evidence" value="ECO:0007669"/>
    <property type="project" value="EnsemblMetazoa"/>
</dbReference>
<keyword evidence="9" id="KW-0539">Nucleus</keyword>
<proteinExistence type="predicted"/>
<keyword evidence="5" id="KW-0156">Chromatin regulator</keyword>
<dbReference type="OrthoDB" id="5962932at2759"/>
<dbReference type="GO" id="GO:0000403">
    <property type="term" value="F:Y-form DNA binding"/>
    <property type="evidence" value="ECO:0007669"/>
    <property type="project" value="TreeGrafter"/>
</dbReference>
<protein>
    <recommendedName>
        <fullName evidence="2">Menin</fullName>
    </recommendedName>
</protein>
<organism evidence="11 12">
    <name type="scientific">Drosophila willistoni</name>
    <name type="common">Fruit fly</name>
    <dbReference type="NCBI Taxonomy" id="7260"/>
    <lineage>
        <taxon>Eukaryota</taxon>
        <taxon>Metazoa</taxon>
        <taxon>Ecdysozoa</taxon>
        <taxon>Arthropoda</taxon>
        <taxon>Hexapoda</taxon>
        <taxon>Insecta</taxon>
        <taxon>Pterygota</taxon>
        <taxon>Neoptera</taxon>
        <taxon>Endopterygota</taxon>
        <taxon>Diptera</taxon>
        <taxon>Brachycera</taxon>
        <taxon>Muscomorpha</taxon>
        <taxon>Ephydroidea</taxon>
        <taxon>Drosophilidae</taxon>
        <taxon>Drosophila</taxon>
        <taxon>Sophophora</taxon>
    </lineage>
</organism>
<gene>
    <name evidence="11" type="primary">Dwil\GK24291</name>
    <name evidence="11" type="ORF">Dwil_GK24291</name>
</gene>
<dbReference type="GO" id="GO:0001666">
    <property type="term" value="P:response to hypoxia"/>
    <property type="evidence" value="ECO:0007669"/>
    <property type="project" value="EnsemblMetazoa"/>
</dbReference>
<keyword evidence="6" id="KW-0805">Transcription regulation</keyword>
<sequence length="789" mass="85466">MSSTVTRSASASPMVLNCGLIDASLFPLKSTSDVVNLFRRSLTETSNSGIEPDLTLLSIIVGYIELSLTTGEAAAQAAQAAAQAAASAATDPCLTNSTGATASSNHDVIMGNSVPFPVVTHELIAGLYKKFQTILSVMDKPKPHRQATREIIKKVSDVIWNSLIRSSYKDRAHLQNLYSYLSGNKLDCFGVALAVVAGCQLLGYKDVRLAISEDHAWVVFGQKPRLETIEVTWHGKGSEDKRGQDINAGIESGSWLYLGGLAVVCERGMEVAAICAALNISLTANSDCVEVAELQQQLLWMLYDLGHLKRYPMALGTLGELEEINPTHRTITCEQLYREAIESSRLYYRNHHVYPYTYQGNYYNRLLKYRDAFAAWANAADVIRLYTYQCRDDEEIYKELLDIANELIPYVMKSESSGHSARSILRDAEVFANLLRFYDGICQWEEDSLTPILHIGWAKPLVNNITKFDYDVRSQVMIKLPEDLEAEQQQAAAAAAAAEAAKQEDAKREAALLQLEGNNNININSMVKKDEKSKPSEQLPTTLADLTAACGEKILNPDFLLQGGNQPFAEQKQQNNSAGNEPTEANNNNSSHNNSEKEAKTSSTITATIATATTSTSTTSNGGSSSSSGNPNATIETPQEPKEAKLEEKQKQIEVKAPPTPTDDYEEYVQIMLKRPVITLYSQKMKGLKDLLLAEKLNTHAISLQVTAQSVASRKVRGVAEKQQTATISATITAITTESGGTGGSSGGLQATPTGMGGAGSSVSSAAGGGNVASGDSIAASRPKRTRRE</sequence>
<evidence type="ECO:0000256" key="8">
    <source>
        <dbReference type="ARBA" id="ARBA00023163"/>
    </source>
</evidence>
<dbReference type="GO" id="GO:0044665">
    <property type="term" value="C:MLL1/2 complex"/>
    <property type="evidence" value="ECO:0007669"/>
    <property type="project" value="EnsemblMetazoa"/>
</dbReference>
<dbReference type="CDD" id="cd14456">
    <property type="entry name" value="Menin"/>
    <property type="match status" value="1"/>
</dbReference>
<dbReference type="GO" id="GO:0007507">
    <property type="term" value="P:heart development"/>
    <property type="evidence" value="ECO:0007669"/>
    <property type="project" value="EnsemblMetazoa"/>
</dbReference>